<reference evidence="3 4" key="1">
    <citation type="submission" date="2024-04" db="EMBL/GenBank/DDBJ databases">
        <authorList>
            <consortium name="Genoscope - CEA"/>
            <person name="William W."/>
        </authorList>
    </citation>
    <scope>NUCLEOTIDE SEQUENCE [LARGE SCALE GENOMIC DNA]</scope>
</reference>
<protein>
    <submittedName>
        <fullName evidence="3">Uncharacterized protein</fullName>
    </submittedName>
</protein>
<sequence>MYLSLSLRSECFTGHKSADSVLNCKKINDTEFHITVLTKALSKYSGARVKGSSDSYDPDGKSIQLPHSYEPTAAFGTLSINGQSKSSDMFCNETIDKEELNLKFNCSSSAEPCVGEIYVDDSIVGTPIENGALYNGKVQNGEEVTVTIKYAACRLDGKYNTMTCRINASYSEKGDHQDNTSTEKTSTDNTNTDNTSTGTTPIIGKVVGVVSGILTLIVGIGVVYKFTQCFGFIKPKPIIDIEKENSKKTDPEIASADTTLLKTDQNDDDKTTNLSDTTKDKVKPTKD</sequence>
<accession>A0AAV2ICD2</accession>
<gene>
    <name evidence="3" type="ORF">GSLYS_00017315001</name>
</gene>
<dbReference type="EMBL" id="CAXITT010000576">
    <property type="protein sequence ID" value="CAL1543802.1"/>
    <property type="molecule type" value="Genomic_DNA"/>
</dbReference>
<dbReference type="AlphaFoldDB" id="A0AAV2ICD2"/>
<proteinExistence type="predicted"/>
<evidence type="ECO:0000313" key="3">
    <source>
        <dbReference type="EMBL" id="CAL1543802.1"/>
    </source>
</evidence>
<evidence type="ECO:0000256" key="1">
    <source>
        <dbReference type="SAM" id="MobiDB-lite"/>
    </source>
</evidence>
<keyword evidence="2" id="KW-0812">Transmembrane</keyword>
<feature type="compositionally biased region" description="Low complexity" evidence="1">
    <location>
        <begin position="179"/>
        <end position="198"/>
    </location>
</feature>
<keyword evidence="2" id="KW-1133">Transmembrane helix</keyword>
<feature type="region of interest" description="Disordered" evidence="1">
    <location>
        <begin position="244"/>
        <end position="287"/>
    </location>
</feature>
<comment type="caution">
    <text evidence="3">The sequence shown here is derived from an EMBL/GenBank/DDBJ whole genome shotgun (WGS) entry which is preliminary data.</text>
</comment>
<name>A0AAV2ICD2_LYMST</name>
<dbReference type="Proteomes" id="UP001497497">
    <property type="component" value="Unassembled WGS sequence"/>
</dbReference>
<organism evidence="3 4">
    <name type="scientific">Lymnaea stagnalis</name>
    <name type="common">Great pond snail</name>
    <name type="synonym">Helix stagnalis</name>
    <dbReference type="NCBI Taxonomy" id="6523"/>
    <lineage>
        <taxon>Eukaryota</taxon>
        <taxon>Metazoa</taxon>
        <taxon>Spiralia</taxon>
        <taxon>Lophotrochozoa</taxon>
        <taxon>Mollusca</taxon>
        <taxon>Gastropoda</taxon>
        <taxon>Heterobranchia</taxon>
        <taxon>Euthyneura</taxon>
        <taxon>Panpulmonata</taxon>
        <taxon>Hygrophila</taxon>
        <taxon>Lymnaeoidea</taxon>
        <taxon>Lymnaeidae</taxon>
        <taxon>Lymnaea</taxon>
    </lineage>
</organism>
<feature type="compositionally biased region" description="Basic and acidic residues" evidence="1">
    <location>
        <begin position="264"/>
        <end position="287"/>
    </location>
</feature>
<evidence type="ECO:0000256" key="2">
    <source>
        <dbReference type="SAM" id="Phobius"/>
    </source>
</evidence>
<keyword evidence="2" id="KW-0472">Membrane</keyword>
<keyword evidence="4" id="KW-1185">Reference proteome</keyword>
<feature type="transmembrane region" description="Helical" evidence="2">
    <location>
        <begin position="202"/>
        <end position="224"/>
    </location>
</feature>
<evidence type="ECO:0000313" key="4">
    <source>
        <dbReference type="Proteomes" id="UP001497497"/>
    </source>
</evidence>
<feature type="region of interest" description="Disordered" evidence="1">
    <location>
        <begin position="171"/>
        <end position="198"/>
    </location>
</feature>